<accession>A0ABR0ISP8</accession>
<dbReference type="InterPro" id="IPR036396">
    <property type="entry name" value="Cyt_P450_sf"/>
</dbReference>
<dbReference type="EMBL" id="JAVRRA010029842">
    <property type="protein sequence ID" value="KAK5018899.1"/>
    <property type="molecule type" value="Genomic_DNA"/>
</dbReference>
<keyword evidence="5" id="KW-0503">Monooxygenase</keyword>
<dbReference type="PANTHER" id="PTHR46300">
    <property type="entry name" value="P450, PUTATIVE (EUROFUNG)-RELATED-RELATED"/>
    <property type="match status" value="1"/>
</dbReference>
<name>A0ABR0ISP8_9PEZI</name>
<evidence type="ECO:0000256" key="2">
    <source>
        <dbReference type="ARBA" id="ARBA00022723"/>
    </source>
</evidence>
<dbReference type="PANTHER" id="PTHR46300:SF2">
    <property type="entry name" value="CYTOCHROME P450 MONOOXYGENASE ALNH-RELATED"/>
    <property type="match status" value="1"/>
</dbReference>
<comment type="similarity">
    <text evidence="1">Belongs to the cytochrome P450 family.</text>
</comment>
<dbReference type="InterPro" id="IPR050364">
    <property type="entry name" value="Cytochrome_P450_fung"/>
</dbReference>
<feature type="region of interest" description="Disordered" evidence="6">
    <location>
        <begin position="62"/>
        <end position="101"/>
    </location>
</feature>
<protein>
    <recommendedName>
        <fullName evidence="9">Cytochrome P450</fullName>
    </recommendedName>
</protein>
<dbReference type="Pfam" id="PF00067">
    <property type="entry name" value="p450"/>
    <property type="match status" value="1"/>
</dbReference>
<evidence type="ECO:0000313" key="7">
    <source>
        <dbReference type="EMBL" id="KAK5018899.1"/>
    </source>
</evidence>
<feature type="compositionally biased region" description="Basic and acidic residues" evidence="6">
    <location>
        <begin position="62"/>
        <end position="79"/>
    </location>
</feature>
<keyword evidence="2" id="KW-0479">Metal-binding</keyword>
<dbReference type="Gene3D" id="1.10.630.10">
    <property type="entry name" value="Cytochrome P450"/>
    <property type="match status" value="1"/>
</dbReference>
<organism evidence="7 8">
    <name type="scientific">Cryomyces antarcticus</name>
    <dbReference type="NCBI Taxonomy" id="329879"/>
    <lineage>
        <taxon>Eukaryota</taxon>
        <taxon>Fungi</taxon>
        <taxon>Dikarya</taxon>
        <taxon>Ascomycota</taxon>
        <taxon>Pezizomycotina</taxon>
        <taxon>Dothideomycetes</taxon>
        <taxon>Dothideomycetes incertae sedis</taxon>
        <taxon>Cryomyces</taxon>
    </lineage>
</organism>
<gene>
    <name evidence="7" type="ORF">LTR16_012727</name>
</gene>
<dbReference type="InterPro" id="IPR001128">
    <property type="entry name" value="Cyt_P450"/>
</dbReference>
<evidence type="ECO:0000256" key="1">
    <source>
        <dbReference type="ARBA" id="ARBA00010617"/>
    </source>
</evidence>
<dbReference type="SUPFAM" id="SSF48264">
    <property type="entry name" value="Cytochrome P450"/>
    <property type="match status" value="1"/>
</dbReference>
<feature type="compositionally biased region" description="Basic and acidic residues" evidence="6">
    <location>
        <begin position="91"/>
        <end position="101"/>
    </location>
</feature>
<keyword evidence="8" id="KW-1185">Reference proteome</keyword>
<evidence type="ECO:0000256" key="5">
    <source>
        <dbReference type="ARBA" id="ARBA00023033"/>
    </source>
</evidence>
<evidence type="ECO:0008006" key="9">
    <source>
        <dbReference type="Google" id="ProtNLM"/>
    </source>
</evidence>
<dbReference type="Proteomes" id="UP001357485">
    <property type="component" value="Unassembled WGS sequence"/>
</dbReference>
<reference evidence="7 8" key="1">
    <citation type="submission" date="2023-08" db="EMBL/GenBank/DDBJ databases">
        <title>Black Yeasts Isolated from many extreme environments.</title>
        <authorList>
            <person name="Coleine C."/>
            <person name="Stajich J.E."/>
            <person name="Selbmann L."/>
        </authorList>
    </citation>
    <scope>NUCLEOTIDE SEQUENCE [LARGE SCALE GENOMIC DNA]</scope>
    <source>
        <strain evidence="7 8">CCFEE 536</strain>
    </source>
</reference>
<comment type="caution">
    <text evidence="7">The sequence shown here is derived from an EMBL/GenBank/DDBJ whole genome shotgun (WGS) entry which is preliminary data.</text>
</comment>
<evidence type="ECO:0000256" key="3">
    <source>
        <dbReference type="ARBA" id="ARBA00023002"/>
    </source>
</evidence>
<feature type="non-terminal residue" evidence="7">
    <location>
        <position position="101"/>
    </location>
</feature>
<proteinExistence type="inferred from homology"/>
<evidence type="ECO:0000256" key="4">
    <source>
        <dbReference type="ARBA" id="ARBA00023004"/>
    </source>
</evidence>
<sequence>MEDEPNMQYIRGCVKESLRWMPTTILGAVPHAVTRDDEYMGFHIPKGAGVLNNVWGIHMDPTRYPDPRRYDPERYKDDFQNAGDAASNPDASKRDHFTFGA</sequence>
<evidence type="ECO:0000313" key="8">
    <source>
        <dbReference type="Proteomes" id="UP001357485"/>
    </source>
</evidence>
<keyword evidence="3" id="KW-0560">Oxidoreductase</keyword>
<evidence type="ECO:0000256" key="6">
    <source>
        <dbReference type="SAM" id="MobiDB-lite"/>
    </source>
</evidence>
<keyword evidence="4" id="KW-0408">Iron</keyword>